<dbReference type="Proteomes" id="UP000317267">
    <property type="component" value="Unassembled WGS sequence"/>
</dbReference>
<dbReference type="RefSeq" id="WP_090402386.1">
    <property type="nucleotide sequence ID" value="NZ_CAUSAB010000006.1"/>
</dbReference>
<dbReference type="EMBL" id="VFES01000019">
    <property type="protein sequence ID" value="TWR61388.1"/>
    <property type="molecule type" value="Genomic_DNA"/>
</dbReference>
<dbReference type="Proteomes" id="UP000198740">
    <property type="component" value="Unassembled WGS sequence"/>
</dbReference>
<dbReference type="GO" id="GO:0003700">
    <property type="term" value="F:DNA-binding transcription factor activity"/>
    <property type="evidence" value="ECO:0007669"/>
    <property type="project" value="TreeGrafter"/>
</dbReference>
<evidence type="ECO:0000256" key="2">
    <source>
        <dbReference type="ARBA" id="ARBA00023125"/>
    </source>
</evidence>
<dbReference type="PANTHER" id="PTHR30055:SF234">
    <property type="entry name" value="HTH-TYPE TRANSCRIPTIONAL REGULATOR BETI"/>
    <property type="match status" value="1"/>
</dbReference>
<keyword evidence="3" id="KW-0804">Transcription</keyword>
<evidence type="ECO:0000313" key="9">
    <source>
        <dbReference type="Proteomes" id="UP000317267"/>
    </source>
</evidence>
<reference evidence="7 9" key="2">
    <citation type="submission" date="2019-06" db="EMBL/GenBank/DDBJ databases">
        <title>Pseudomonas bimorpha sp. nov. isolated from bovine raw milk and skim milk concentrate.</title>
        <authorList>
            <person name="Hofmann K."/>
            <person name="Huptas C."/>
            <person name="Doll E."/>
            <person name="Scherer S."/>
            <person name="Wenning M."/>
        </authorList>
    </citation>
    <scope>NUCLEOTIDE SEQUENCE [LARGE SCALE GENOMIC DNA]</scope>
    <source>
        <strain evidence="7 9">DSM 17515</strain>
    </source>
</reference>
<dbReference type="EMBL" id="FNKM01000002">
    <property type="protein sequence ID" value="SDR04455.1"/>
    <property type="molecule type" value="Genomic_DNA"/>
</dbReference>
<evidence type="ECO:0000256" key="3">
    <source>
        <dbReference type="ARBA" id="ARBA00023163"/>
    </source>
</evidence>
<evidence type="ECO:0000313" key="7">
    <source>
        <dbReference type="EMBL" id="TWR61388.1"/>
    </source>
</evidence>
<feature type="domain" description="HTH tetR-type" evidence="5">
    <location>
        <begin position="5"/>
        <end position="65"/>
    </location>
</feature>
<dbReference type="PANTHER" id="PTHR30055">
    <property type="entry name" value="HTH-TYPE TRANSCRIPTIONAL REGULATOR RUTR"/>
    <property type="match status" value="1"/>
</dbReference>
<name>A0A1H1FU70_9PSED</name>
<dbReference type="OrthoDB" id="4541465at2"/>
<dbReference type="PRINTS" id="PR00455">
    <property type="entry name" value="HTHTETR"/>
</dbReference>
<evidence type="ECO:0000256" key="4">
    <source>
        <dbReference type="PROSITE-ProRule" id="PRU00335"/>
    </source>
</evidence>
<accession>A0A1H1FU70</accession>
<dbReference type="PROSITE" id="PS50977">
    <property type="entry name" value="HTH_TETR_2"/>
    <property type="match status" value="1"/>
</dbReference>
<dbReference type="InterPro" id="IPR050109">
    <property type="entry name" value="HTH-type_TetR-like_transc_reg"/>
</dbReference>
<dbReference type="Gene3D" id="1.10.357.10">
    <property type="entry name" value="Tetracycline Repressor, domain 2"/>
    <property type="match status" value="1"/>
</dbReference>
<organism evidence="7 9">
    <name type="scientific">Pseudomonas grimontii</name>
    <dbReference type="NCBI Taxonomy" id="129847"/>
    <lineage>
        <taxon>Bacteria</taxon>
        <taxon>Pseudomonadati</taxon>
        <taxon>Pseudomonadota</taxon>
        <taxon>Gammaproteobacteria</taxon>
        <taxon>Pseudomonadales</taxon>
        <taxon>Pseudomonadaceae</taxon>
        <taxon>Pseudomonas</taxon>
    </lineage>
</organism>
<dbReference type="InterPro" id="IPR001647">
    <property type="entry name" value="HTH_TetR"/>
</dbReference>
<keyword evidence="2 4" id="KW-0238">DNA-binding</keyword>
<protein>
    <submittedName>
        <fullName evidence="6">DNA-binding transcriptional regulator, AcrR family</fullName>
    </submittedName>
    <submittedName>
        <fullName evidence="7">Helix-turn-helix transcriptional regulator</fullName>
    </submittedName>
</protein>
<evidence type="ECO:0000313" key="6">
    <source>
        <dbReference type="EMBL" id="SDR04455.1"/>
    </source>
</evidence>
<dbReference type="GO" id="GO:0000976">
    <property type="term" value="F:transcription cis-regulatory region binding"/>
    <property type="evidence" value="ECO:0007669"/>
    <property type="project" value="TreeGrafter"/>
</dbReference>
<proteinExistence type="predicted"/>
<comment type="caution">
    <text evidence="7">The sequence shown here is derived from an EMBL/GenBank/DDBJ whole genome shotgun (WGS) entry which is preliminary data.</text>
</comment>
<dbReference type="SUPFAM" id="SSF46689">
    <property type="entry name" value="Homeodomain-like"/>
    <property type="match status" value="1"/>
</dbReference>
<dbReference type="Gene3D" id="1.10.10.60">
    <property type="entry name" value="Homeodomain-like"/>
    <property type="match status" value="1"/>
</dbReference>
<keyword evidence="1" id="KW-0805">Transcription regulation</keyword>
<sequence length="218" mass="24088">MKPLTLSAHNICAVAVEHFAAHGYDASSLNEIAVGAGMRKASLYAHFVSKDALFQTVFEIALAHEHQYIAQCFKEEVAHTRVPGQLHLERLSGRYEGSAHLRFLLRTAYFPPAEIRSVITAGFEGYLASIRQDFQRAAQGRYRTVRPEALEVFGDAYLGIVDSLHVELIYSTAQGYVKRLAALSRVFSDSLALLEAAERYSTDTPRSTCGRGQAPSHS</sequence>
<dbReference type="InterPro" id="IPR009057">
    <property type="entry name" value="Homeodomain-like_sf"/>
</dbReference>
<feature type="DNA-binding region" description="H-T-H motif" evidence="4">
    <location>
        <begin position="28"/>
        <end position="47"/>
    </location>
</feature>
<keyword evidence="8" id="KW-1185">Reference proteome</keyword>
<reference evidence="6 8" key="1">
    <citation type="submission" date="2016-10" db="EMBL/GenBank/DDBJ databases">
        <authorList>
            <person name="Varghese N."/>
            <person name="Submissions S."/>
        </authorList>
    </citation>
    <scope>NUCLEOTIDE SEQUENCE [LARGE SCALE GENOMIC DNA]</scope>
    <source>
        <strain evidence="6 8">BS2976</strain>
    </source>
</reference>
<dbReference type="AlphaFoldDB" id="A0A1H1FU70"/>
<evidence type="ECO:0000259" key="5">
    <source>
        <dbReference type="PROSITE" id="PS50977"/>
    </source>
</evidence>
<dbReference type="Pfam" id="PF00440">
    <property type="entry name" value="TetR_N"/>
    <property type="match status" value="1"/>
</dbReference>
<gene>
    <name evidence="7" type="ORF">FIV39_25360</name>
    <name evidence="6" type="ORF">SAMN04490186_3065</name>
</gene>
<evidence type="ECO:0000256" key="1">
    <source>
        <dbReference type="ARBA" id="ARBA00023015"/>
    </source>
</evidence>
<evidence type="ECO:0000313" key="8">
    <source>
        <dbReference type="Proteomes" id="UP000198740"/>
    </source>
</evidence>